<dbReference type="InterPro" id="IPR000835">
    <property type="entry name" value="HTH_MarR-typ"/>
</dbReference>
<organism evidence="3 4">
    <name type="scientific">Gryllotalpicola koreensis</name>
    <dbReference type="NCBI Taxonomy" id="993086"/>
    <lineage>
        <taxon>Bacteria</taxon>
        <taxon>Bacillati</taxon>
        <taxon>Actinomycetota</taxon>
        <taxon>Actinomycetes</taxon>
        <taxon>Micrococcales</taxon>
        <taxon>Microbacteriaceae</taxon>
        <taxon>Gryllotalpicola</taxon>
    </lineage>
</organism>
<name>A0ABP8A0H6_9MICO</name>
<dbReference type="PANTHER" id="PTHR33164:SF57">
    <property type="entry name" value="MARR-FAMILY TRANSCRIPTIONAL REGULATOR"/>
    <property type="match status" value="1"/>
</dbReference>
<feature type="domain" description="HTH marR-type" evidence="2">
    <location>
        <begin position="12"/>
        <end position="144"/>
    </location>
</feature>
<dbReference type="InterPro" id="IPR036390">
    <property type="entry name" value="WH_DNA-bd_sf"/>
</dbReference>
<evidence type="ECO:0000259" key="2">
    <source>
        <dbReference type="PROSITE" id="PS50995"/>
    </source>
</evidence>
<evidence type="ECO:0000313" key="3">
    <source>
        <dbReference type="EMBL" id="GAA4174952.1"/>
    </source>
</evidence>
<dbReference type="InterPro" id="IPR039422">
    <property type="entry name" value="MarR/SlyA-like"/>
</dbReference>
<keyword evidence="4" id="KW-1185">Reference proteome</keyword>
<sequence length="151" mass="16962">MARPKSSRAALLDDIFEEINVITRRGTARARRLAAPLSYVEHSLLQFIGATPGCRATDIASSFHLNRSTVSRQVASLLDHDLVEYKARSEDSHHRGRELQLTASGRERLSSARGEQRKASLERLADWSDDELKMFAGLLDRYNSKEPKVGK</sequence>
<dbReference type="Proteomes" id="UP001501079">
    <property type="component" value="Unassembled WGS sequence"/>
</dbReference>
<dbReference type="InterPro" id="IPR036388">
    <property type="entry name" value="WH-like_DNA-bd_sf"/>
</dbReference>
<dbReference type="SMART" id="SM00347">
    <property type="entry name" value="HTH_MARR"/>
    <property type="match status" value="1"/>
</dbReference>
<protein>
    <recommendedName>
        <fullName evidence="2">HTH marR-type domain-containing protein</fullName>
    </recommendedName>
</protein>
<accession>A0ABP8A0H6</accession>
<comment type="caution">
    <text evidence="3">The sequence shown here is derived from an EMBL/GenBank/DDBJ whole genome shotgun (WGS) entry which is preliminary data.</text>
</comment>
<dbReference type="SUPFAM" id="SSF46785">
    <property type="entry name" value="Winged helix' DNA-binding domain"/>
    <property type="match status" value="1"/>
</dbReference>
<dbReference type="PROSITE" id="PS50995">
    <property type="entry name" value="HTH_MARR_2"/>
    <property type="match status" value="1"/>
</dbReference>
<dbReference type="RefSeq" id="WP_344753862.1">
    <property type="nucleotide sequence ID" value="NZ_BAABBW010000003.1"/>
</dbReference>
<dbReference type="EMBL" id="BAABBW010000003">
    <property type="protein sequence ID" value="GAA4174952.1"/>
    <property type="molecule type" value="Genomic_DNA"/>
</dbReference>
<gene>
    <name evidence="3" type="ORF">GCM10022287_19620</name>
</gene>
<feature type="compositionally biased region" description="Basic and acidic residues" evidence="1">
    <location>
        <begin position="105"/>
        <end position="115"/>
    </location>
</feature>
<feature type="region of interest" description="Disordered" evidence="1">
    <location>
        <begin position="88"/>
        <end position="115"/>
    </location>
</feature>
<dbReference type="Pfam" id="PF12802">
    <property type="entry name" value="MarR_2"/>
    <property type="match status" value="1"/>
</dbReference>
<evidence type="ECO:0000256" key="1">
    <source>
        <dbReference type="SAM" id="MobiDB-lite"/>
    </source>
</evidence>
<evidence type="ECO:0000313" key="4">
    <source>
        <dbReference type="Proteomes" id="UP001501079"/>
    </source>
</evidence>
<proteinExistence type="predicted"/>
<dbReference type="PANTHER" id="PTHR33164">
    <property type="entry name" value="TRANSCRIPTIONAL REGULATOR, MARR FAMILY"/>
    <property type="match status" value="1"/>
</dbReference>
<reference evidence="4" key="1">
    <citation type="journal article" date="2019" name="Int. J. Syst. Evol. Microbiol.">
        <title>The Global Catalogue of Microorganisms (GCM) 10K type strain sequencing project: providing services to taxonomists for standard genome sequencing and annotation.</title>
        <authorList>
            <consortium name="The Broad Institute Genomics Platform"/>
            <consortium name="The Broad Institute Genome Sequencing Center for Infectious Disease"/>
            <person name="Wu L."/>
            <person name="Ma J."/>
        </authorList>
    </citation>
    <scope>NUCLEOTIDE SEQUENCE [LARGE SCALE GENOMIC DNA]</scope>
    <source>
        <strain evidence="4">JCM 17591</strain>
    </source>
</reference>
<dbReference type="Gene3D" id="1.10.10.10">
    <property type="entry name" value="Winged helix-like DNA-binding domain superfamily/Winged helix DNA-binding domain"/>
    <property type="match status" value="1"/>
</dbReference>